<dbReference type="PANTHER" id="PTHR11527">
    <property type="entry name" value="HEAT-SHOCK PROTEIN 20 FAMILY MEMBER"/>
    <property type="match status" value="1"/>
</dbReference>
<evidence type="ECO:0000256" key="2">
    <source>
        <dbReference type="PROSITE-ProRule" id="PRU00285"/>
    </source>
</evidence>
<gene>
    <name evidence="6" type="ORF">RIF29_38526</name>
</gene>
<proteinExistence type="inferred from homology"/>
<feature type="region of interest" description="Disordered" evidence="4">
    <location>
        <begin position="76"/>
        <end position="97"/>
    </location>
</feature>
<feature type="region of interest" description="Disordered" evidence="4">
    <location>
        <begin position="138"/>
        <end position="160"/>
    </location>
</feature>
<dbReference type="Pfam" id="PF00011">
    <property type="entry name" value="HSP20"/>
    <property type="match status" value="1"/>
</dbReference>
<keyword evidence="1" id="KW-0346">Stress response</keyword>
<dbReference type="Proteomes" id="UP001372338">
    <property type="component" value="Unassembled WGS sequence"/>
</dbReference>
<dbReference type="AlphaFoldDB" id="A0AAN9E1B3"/>
<accession>A0AAN9E1B3</accession>
<evidence type="ECO:0000256" key="1">
    <source>
        <dbReference type="ARBA" id="ARBA00023016"/>
    </source>
</evidence>
<dbReference type="SUPFAM" id="SSF49764">
    <property type="entry name" value="HSP20-like chaperones"/>
    <property type="match status" value="1"/>
</dbReference>
<feature type="compositionally biased region" description="Basic and acidic residues" evidence="4">
    <location>
        <begin position="88"/>
        <end position="97"/>
    </location>
</feature>
<dbReference type="EMBL" id="JAYWIO010000008">
    <property type="protein sequence ID" value="KAK7243716.1"/>
    <property type="molecule type" value="Genomic_DNA"/>
</dbReference>
<dbReference type="InterPro" id="IPR002068">
    <property type="entry name" value="A-crystallin/Hsp20_dom"/>
</dbReference>
<feature type="domain" description="SHSP" evidence="5">
    <location>
        <begin position="28"/>
        <end position="154"/>
    </location>
</feature>
<protein>
    <recommendedName>
        <fullName evidence="5">SHSP domain-containing protein</fullName>
    </recommendedName>
</protein>
<keyword evidence="7" id="KW-1185">Reference proteome</keyword>
<reference evidence="6 7" key="1">
    <citation type="submission" date="2024-01" db="EMBL/GenBank/DDBJ databases">
        <title>The genomes of 5 underutilized Papilionoideae crops provide insights into root nodulation and disease resistanc.</title>
        <authorList>
            <person name="Yuan L."/>
        </authorList>
    </citation>
    <scope>NUCLEOTIDE SEQUENCE [LARGE SCALE GENOMIC DNA]</scope>
    <source>
        <strain evidence="6">ZHUSHIDOU_FW_LH</strain>
        <tissue evidence="6">Leaf</tissue>
    </source>
</reference>
<name>A0AAN9E1B3_CROPI</name>
<evidence type="ECO:0000256" key="4">
    <source>
        <dbReference type="SAM" id="MobiDB-lite"/>
    </source>
</evidence>
<dbReference type="Gene3D" id="2.60.40.790">
    <property type="match status" value="1"/>
</dbReference>
<organism evidence="6 7">
    <name type="scientific">Crotalaria pallida</name>
    <name type="common">Smooth rattlebox</name>
    <name type="synonym">Crotalaria striata</name>
    <dbReference type="NCBI Taxonomy" id="3830"/>
    <lineage>
        <taxon>Eukaryota</taxon>
        <taxon>Viridiplantae</taxon>
        <taxon>Streptophyta</taxon>
        <taxon>Embryophyta</taxon>
        <taxon>Tracheophyta</taxon>
        <taxon>Spermatophyta</taxon>
        <taxon>Magnoliopsida</taxon>
        <taxon>eudicotyledons</taxon>
        <taxon>Gunneridae</taxon>
        <taxon>Pentapetalae</taxon>
        <taxon>rosids</taxon>
        <taxon>fabids</taxon>
        <taxon>Fabales</taxon>
        <taxon>Fabaceae</taxon>
        <taxon>Papilionoideae</taxon>
        <taxon>50 kb inversion clade</taxon>
        <taxon>genistoids sensu lato</taxon>
        <taxon>core genistoids</taxon>
        <taxon>Crotalarieae</taxon>
        <taxon>Crotalaria</taxon>
    </lineage>
</organism>
<sequence>MSLLHSLMLNQSDPFDYFRALFFGNSDTLGSEGNTLMDSKETHDAHIFEIDLPGFTKEDVKLEVHEGRVLCIRAERKEQEENEEENEKENKKKDVQWHCKERNNDGVFSRKFRLPENAKVDDVKASMSDGVLTITVPKDETKKKHKHHRKVQVNEEGDEGVGHNKGIGRFVCCKA</sequence>
<dbReference type="PROSITE" id="PS01031">
    <property type="entry name" value="SHSP"/>
    <property type="match status" value="1"/>
</dbReference>
<dbReference type="InterPro" id="IPR008978">
    <property type="entry name" value="HSP20-like_chaperone"/>
</dbReference>
<evidence type="ECO:0000259" key="5">
    <source>
        <dbReference type="PROSITE" id="PS01031"/>
    </source>
</evidence>
<comment type="caution">
    <text evidence="6">The sequence shown here is derived from an EMBL/GenBank/DDBJ whole genome shotgun (WGS) entry which is preliminary data.</text>
</comment>
<evidence type="ECO:0000256" key="3">
    <source>
        <dbReference type="RuleBase" id="RU003616"/>
    </source>
</evidence>
<comment type="similarity">
    <text evidence="2 3">Belongs to the small heat shock protein (HSP20) family.</text>
</comment>
<dbReference type="InterPro" id="IPR031107">
    <property type="entry name" value="Small_HSP"/>
</dbReference>
<evidence type="ECO:0000313" key="7">
    <source>
        <dbReference type="Proteomes" id="UP001372338"/>
    </source>
</evidence>
<evidence type="ECO:0000313" key="6">
    <source>
        <dbReference type="EMBL" id="KAK7243716.1"/>
    </source>
</evidence>